<sequence length="178" mass="18153">MAPRRGGPVITLVVLAFEGAVVRRSTDAAAPPVLVRGVAATVAELRRRGVRVVLVCEGPHRTAVDALAGLGWSVSGELRTPHAVDAVVAVDDVASAPPAPFAVHHAMELVGTLDVRQVLVAGDSVAMLEAGRAAGAGWVVGVLSGAARRPELASVMHDAILTDVNDLVALPVPAAPVR</sequence>
<dbReference type="GO" id="GO:0008967">
    <property type="term" value="F:phosphoglycolate phosphatase activity"/>
    <property type="evidence" value="ECO:0007669"/>
    <property type="project" value="TreeGrafter"/>
</dbReference>
<dbReference type="Gene3D" id="3.40.50.1000">
    <property type="entry name" value="HAD superfamily/HAD-like"/>
    <property type="match status" value="1"/>
</dbReference>
<dbReference type="GO" id="GO:0005829">
    <property type="term" value="C:cytosol"/>
    <property type="evidence" value="ECO:0007669"/>
    <property type="project" value="TreeGrafter"/>
</dbReference>
<proteinExistence type="predicted"/>
<name>A0A6L5QZA9_9MICO</name>
<gene>
    <name evidence="1" type="ORF">GJR97_04540</name>
</gene>
<dbReference type="InterPro" id="IPR050155">
    <property type="entry name" value="HAD-like_hydrolase_sf"/>
</dbReference>
<dbReference type="SUPFAM" id="SSF56784">
    <property type="entry name" value="HAD-like"/>
    <property type="match status" value="1"/>
</dbReference>
<evidence type="ECO:0000313" key="1">
    <source>
        <dbReference type="EMBL" id="MRX42993.1"/>
    </source>
</evidence>
<comment type="caution">
    <text evidence="1">The sequence shown here is derived from an EMBL/GenBank/DDBJ whole genome shotgun (WGS) entry which is preliminary data.</text>
</comment>
<dbReference type="PANTHER" id="PTHR43434">
    <property type="entry name" value="PHOSPHOGLYCOLATE PHOSPHATASE"/>
    <property type="match status" value="1"/>
</dbReference>
<accession>A0A6L5QZA9</accession>
<reference evidence="1 2" key="1">
    <citation type="submission" date="2019-11" db="EMBL/GenBank/DDBJ databases">
        <title>Agromyces kandeliae sp. nov., isolated from mangrove soil.</title>
        <authorList>
            <person name="Wang R."/>
        </authorList>
    </citation>
    <scope>NUCLEOTIDE SEQUENCE [LARGE SCALE GENOMIC DNA]</scope>
    <source>
        <strain evidence="1 2">Q22</strain>
    </source>
</reference>
<dbReference type="Pfam" id="PF00702">
    <property type="entry name" value="Hydrolase"/>
    <property type="match status" value="1"/>
</dbReference>
<dbReference type="InterPro" id="IPR036412">
    <property type="entry name" value="HAD-like_sf"/>
</dbReference>
<keyword evidence="2" id="KW-1185">Reference proteome</keyword>
<dbReference type="InterPro" id="IPR023214">
    <property type="entry name" value="HAD_sf"/>
</dbReference>
<dbReference type="GO" id="GO:0006281">
    <property type="term" value="P:DNA repair"/>
    <property type="evidence" value="ECO:0007669"/>
    <property type="project" value="TreeGrafter"/>
</dbReference>
<dbReference type="AlphaFoldDB" id="A0A6L5QZA9"/>
<dbReference type="Proteomes" id="UP000476511">
    <property type="component" value="Unassembled WGS sequence"/>
</dbReference>
<protein>
    <submittedName>
        <fullName evidence="1">HAD family hydrolase</fullName>
    </submittedName>
</protein>
<evidence type="ECO:0000313" key="2">
    <source>
        <dbReference type="Proteomes" id="UP000476511"/>
    </source>
</evidence>
<keyword evidence="1" id="KW-0378">Hydrolase</keyword>
<dbReference type="PANTHER" id="PTHR43434:SF19">
    <property type="entry name" value="PHOSPHONOACETALDEHYDE HYDROLASE"/>
    <property type="match status" value="1"/>
</dbReference>
<organism evidence="1 2">
    <name type="scientific">Agromyces kandeliae</name>
    <dbReference type="NCBI Taxonomy" id="2666141"/>
    <lineage>
        <taxon>Bacteria</taxon>
        <taxon>Bacillati</taxon>
        <taxon>Actinomycetota</taxon>
        <taxon>Actinomycetes</taxon>
        <taxon>Micrococcales</taxon>
        <taxon>Microbacteriaceae</taxon>
        <taxon>Agromyces</taxon>
    </lineage>
</organism>
<dbReference type="EMBL" id="WKJD01000007">
    <property type="protein sequence ID" value="MRX42993.1"/>
    <property type="molecule type" value="Genomic_DNA"/>
</dbReference>